<dbReference type="AlphaFoldDB" id="A0A9D4TNC4"/>
<dbReference type="EMBL" id="SIDB01000007">
    <property type="protein sequence ID" value="KAI3430432.1"/>
    <property type="molecule type" value="Genomic_DNA"/>
</dbReference>
<organism evidence="4 5">
    <name type="scientific">Chlorella vulgaris</name>
    <name type="common">Green alga</name>
    <dbReference type="NCBI Taxonomy" id="3077"/>
    <lineage>
        <taxon>Eukaryota</taxon>
        <taxon>Viridiplantae</taxon>
        <taxon>Chlorophyta</taxon>
        <taxon>core chlorophytes</taxon>
        <taxon>Trebouxiophyceae</taxon>
        <taxon>Chlorellales</taxon>
        <taxon>Chlorellaceae</taxon>
        <taxon>Chlorella clade</taxon>
        <taxon>Chlorella</taxon>
    </lineage>
</organism>
<dbReference type="InterPro" id="IPR002677">
    <property type="entry name" value="Ribosomal_bL32"/>
</dbReference>
<proteinExistence type="inferred from homology"/>
<keyword evidence="5" id="KW-1185">Reference proteome</keyword>
<dbReference type="GO" id="GO:0003735">
    <property type="term" value="F:structural constituent of ribosome"/>
    <property type="evidence" value="ECO:0007669"/>
    <property type="project" value="InterPro"/>
</dbReference>
<evidence type="ECO:0000256" key="2">
    <source>
        <dbReference type="ARBA" id="ARBA00022980"/>
    </source>
</evidence>
<evidence type="ECO:0000256" key="1">
    <source>
        <dbReference type="ARBA" id="ARBA00008560"/>
    </source>
</evidence>
<evidence type="ECO:0000313" key="5">
    <source>
        <dbReference type="Proteomes" id="UP001055712"/>
    </source>
</evidence>
<name>A0A9D4TNC4_CHLVU</name>
<keyword evidence="3" id="KW-0687">Ribonucleoprotein</keyword>
<comment type="caution">
    <text evidence="4">The sequence shown here is derived from an EMBL/GenBank/DDBJ whole genome shotgun (WGS) entry which is preliminary data.</text>
</comment>
<accession>A0A9D4TNC4</accession>
<dbReference type="SUPFAM" id="SSF57829">
    <property type="entry name" value="Zn-binding ribosomal proteins"/>
    <property type="match status" value="1"/>
</dbReference>
<dbReference type="GO" id="GO:0015934">
    <property type="term" value="C:large ribosomal subunit"/>
    <property type="evidence" value="ECO:0007669"/>
    <property type="project" value="InterPro"/>
</dbReference>
<reference evidence="4" key="2">
    <citation type="submission" date="2020-11" db="EMBL/GenBank/DDBJ databases">
        <authorList>
            <person name="Cecchin M."/>
            <person name="Marcolungo L."/>
            <person name="Rossato M."/>
            <person name="Girolomoni L."/>
            <person name="Cosentino E."/>
            <person name="Cuine S."/>
            <person name="Li-Beisson Y."/>
            <person name="Delledonne M."/>
            <person name="Ballottari M."/>
        </authorList>
    </citation>
    <scope>NUCLEOTIDE SEQUENCE</scope>
    <source>
        <strain evidence="4">211/11P</strain>
        <tissue evidence="4">Whole cell</tissue>
    </source>
</reference>
<dbReference type="Proteomes" id="UP001055712">
    <property type="component" value="Unassembled WGS sequence"/>
</dbReference>
<comment type="similarity">
    <text evidence="1">Belongs to the bacterial ribosomal protein bL32 family.</text>
</comment>
<protein>
    <submittedName>
        <fullName evidence="4">Uncharacterized protein</fullName>
    </submittedName>
</protein>
<gene>
    <name evidence="4" type="ORF">D9Q98_005027</name>
</gene>
<dbReference type="GO" id="GO:0006412">
    <property type="term" value="P:translation"/>
    <property type="evidence" value="ECO:0007669"/>
    <property type="project" value="InterPro"/>
</dbReference>
<dbReference type="OrthoDB" id="509697at2759"/>
<sequence length="135" mass="14642">MQALRGGRSALQLLAQPCSLQISNLSSLASLGSWWQGSATPTATSAAGVSLQRLAALWPALLPSPLSDSQWLAVPKHKVSRHRKGKRSANKYIRFVPVVAQCSKCERIFQQNSLPSKCDEDECPAFTLRARPDAA</sequence>
<reference evidence="4" key="1">
    <citation type="journal article" date="2019" name="Plant J.">
        <title>Chlorella vulgaris genome assembly and annotation reveals the molecular basis for metabolic acclimation to high light conditions.</title>
        <authorList>
            <person name="Cecchin M."/>
            <person name="Marcolungo L."/>
            <person name="Rossato M."/>
            <person name="Girolomoni L."/>
            <person name="Cosentino E."/>
            <person name="Cuine S."/>
            <person name="Li-Beisson Y."/>
            <person name="Delledonne M."/>
            <person name="Ballottari M."/>
        </authorList>
    </citation>
    <scope>NUCLEOTIDE SEQUENCE</scope>
    <source>
        <strain evidence="4">211/11P</strain>
    </source>
</reference>
<dbReference type="Pfam" id="PF01783">
    <property type="entry name" value="Ribosomal_L32p"/>
    <property type="match status" value="1"/>
</dbReference>
<keyword evidence="2" id="KW-0689">Ribosomal protein</keyword>
<dbReference type="InterPro" id="IPR011332">
    <property type="entry name" value="Ribosomal_zn-bd"/>
</dbReference>
<evidence type="ECO:0000256" key="3">
    <source>
        <dbReference type="ARBA" id="ARBA00023274"/>
    </source>
</evidence>
<evidence type="ECO:0000313" key="4">
    <source>
        <dbReference type="EMBL" id="KAI3430432.1"/>
    </source>
</evidence>